<dbReference type="RefSeq" id="WP_189608236.1">
    <property type="nucleotide sequence ID" value="NZ_BMXR01000004.1"/>
</dbReference>
<dbReference type="AlphaFoldDB" id="A0A918K5Z8"/>
<evidence type="ECO:0000313" key="3">
    <source>
        <dbReference type="Proteomes" id="UP000626148"/>
    </source>
</evidence>
<feature type="transmembrane region" description="Helical" evidence="1">
    <location>
        <begin position="12"/>
        <end position="32"/>
    </location>
</feature>
<proteinExistence type="predicted"/>
<organism evidence="2 3">
    <name type="scientific">Saccharospirillum salsuginis</name>
    <dbReference type="NCBI Taxonomy" id="418750"/>
    <lineage>
        <taxon>Bacteria</taxon>
        <taxon>Pseudomonadati</taxon>
        <taxon>Pseudomonadota</taxon>
        <taxon>Gammaproteobacteria</taxon>
        <taxon>Oceanospirillales</taxon>
        <taxon>Saccharospirillaceae</taxon>
        <taxon>Saccharospirillum</taxon>
    </lineage>
</organism>
<gene>
    <name evidence="2" type="ORF">GCM10007392_18250</name>
</gene>
<dbReference type="Proteomes" id="UP000626148">
    <property type="component" value="Unassembled WGS sequence"/>
</dbReference>
<reference evidence="2" key="2">
    <citation type="submission" date="2020-09" db="EMBL/GenBank/DDBJ databases">
        <authorList>
            <person name="Sun Q."/>
            <person name="Kim S."/>
        </authorList>
    </citation>
    <scope>NUCLEOTIDE SEQUENCE</scope>
    <source>
        <strain evidence="2">KCTC 22169</strain>
    </source>
</reference>
<sequence length="145" mass="16407">MSRKNQKKQSVVGLVSGMVVIVLLAGAMGIALEEMAANKGDYRRTLWDWLTGKPAIPEGRAQISIQLAQELCRQRVARQMGSQLQQAAFDSRSSRYNETLQVHTVFLDLQIRNEERDIYARCDVSAVERTILEFRIQGMGGFFWG</sequence>
<comment type="caution">
    <text evidence="2">The sequence shown here is derived from an EMBL/GenBank/DDBJ whole genome shotgun (WGS) entry which is preliminary data.</text>
</comment>
<keyword evidence="1" id="KW-0472">Membrane</keyword>
<accession>A0A918K5Z8</accession>
<dbReference type="EMBL" id="BMXR01000004">
    <property type="protein sequence ID" value="GGX51345.1"/>
    <property type="molecule type" value="Genomic_DNA"/>
</dbReference>
<evidence type="ECO:0000256" key="1">
    <source>
        <dbReference type="SAM" id="Phobius"/>
    </source>
</evidence>
<evidence type="ECO:0000313" key="2">
    <source>
        <dbReference type="EMBL" id="GGX51345.1"/>
    </source>
</evidence>
<name>A0A918K5Z8_9GAMM</name>
<protein>
    <submittedName>
        <fullName evidence="2">Uncharacterized protein</fullName>
    </submittedName>
</protein>
<keyword evidence="1" id="KW-0812">Transmembrane</keyword>
<keyword evidence="1" id="KW-1133">Transmembrane helix</keyword>
<keyword evidence="3" id="KW-1185">Reference proteome</keyword>
<reference evidence="2" key="1">
    <citation type="journal article" date="2014" name="Int. J. Syst. Evol. Microbiol.">
        <title>Complete genome sequence of Corynebacterium casei LMG S-19264T (=DSM 44701T), isolated from a smear-ripened cheese.</title>
        <authorList>
            <consortium name="US DOE Joint Genome Institute (JGI-PGF)"/>
            <person name="Walter F."/>
            <person name="Albersmeier A."/>
            <person name="Kalinowski J."/>
            <person name="Ruckert C."/>
        </authorList>
    </citation>
    <scope>NUCLEOTIDE SEQUENCE</scope>
    <source>
        <strain evidence="2">KCTC 22169</strain>
    </source>
</reference>